<feature type="transmembrane region" description="Helical" evidence="6">
    <location>
        <begin position="491"/>
        <end position="510"/>
    </location>
</feature>
<keyword evidence="4 6" id="KW-1133">Transmembrane helix</keyword>
<keyword evidence="5 6" id="KW-0472">Membrane</keyword>
<dbReference type="EMBL" id="CP102173">
    <property type="protein sequence ID" value="UUP12863.1"/>
    <property type="molecule type" value="Genomic_DNA"/>
</dbReference>
<evidence type="ECO:0000259" key="7">
    <source>
        <dbReference type="Pfam" id="PF02687"/>
    </source>
</evidence>
<accession>A0ABY5M3W2</accession>
<organism evidence="8 9">
    <name type="scientific">Aeromicrobium wangtongii</name>
    <dbReference type="NCBI Taxonomy" id="2969247"/>
    <lineage>
        <taxon>Bacteria</taxon>
        <taxon>Bacillati</taxon>
        <taxon>Actinomycetota</taxon>
        <taxon>Actinomycetes</taxon>
        <taxon>Propionibacteriales</taxon>
        <taxon>Nocardioidaceae</taxon>
        <taxon>Aeromicrobium</taxon>
    </lineage>
</organism>
<dbReference type="PANTHER" id="PTHR30287">
    <property type="entry name" value="MEMBRANE COMPONENT OF PREDICTED ABC SUPERFAMILY METABOLITE UPTAKE TRANSPORTER"/>
    <property type="match status" value="1"/>
</dbReference>
<protein>
    <submittedName>
        <fullName evidence="8">FtsX-like permease family protein</fullName>
    </submittedName>
</protein>
<feature type="domain" description="ABC3 transporter permease C-terminal" evidence="7">
    <location>
        <begin position="725"/>
        <end position="837"/>
    </location>
</feature>
<feature type="transmembrane region" description="Helical" evidence="6">
    <location>
        <begin position="411"/>
        <end position="430"/>
    </location>
</feature>
<dbReference type="PANTHER" id="PTHR30287:SF1">
    <property type="entry name" value="INNER MEMBRANE PROTEIN"/>
    <property type="match status" value="1"/>
</dbReference>
<feature type="transmembrane region" description="Helical" evidence="6">
    <location>
        <begin position="357"/>
        <end position="379"/>
    </location>
</feature>
<sequence>MITIALRMARHRITSLIAVACAVLGGAALVTATGVLAESGLSSHAPLGRLAGADIVVTAQQSVPVPEDLDAALPERRRIDSSVADDLAGVPGVRRAVADVSFPASLLGRDDRPVDLGDPAVAAHNWSAAHLLGDRRTDGRAPTGTDEIALGATAAARADAAVGDTVRVVAAGRPQQEYRVSGVLPGGGDELYLSDSAAATLVSDGTGQGSPQADLIGLQVEKGSTGSVAAAVEKTLRGTDLVVSTGAARGDTTAPDVTAARGLLLIVAASFAGTVAMLVAFVLAGAVTVSVAGRRRELALIRSIGGTPAQVRGLVANETAIVAALSALPGIALGYAITGQLADLLRSVGILPDSLPLTVGPLPGLAALVTMVVAAYIAAQAASRRTSRMTSTQAMVESATEARRPSRVRGWVGLGLLAASFVISVGPLVMPDENGAAATASVGILAAIGLAVCAPMLLGRVVEAFAGRVRTGASAPTWLAVANLRVFSRRFSGVMAASAMLMIFTLTYALSQTTLIRAMEDTARDGTMAQLSVTGGALGGVPNDVLADIRAADGVQAAAPVSTTSVAWTHRTLGDEATEPESAMILTPQASKVLDLDVQHGSLRGLTGNTVAVGSDVASSRDAEVGKVVRMALGDGTDVKAQVVAVYGRQLGFGSIVLSRDLALQHTTSRLDQGILVRADDMDRATRSLAALTASHPGLAVEDVAHPDGPSATTQSLALNAATLVVLLGYLTLTIANRIVAMTTQRRGEISAIRFAGATRRQVLAMTRREALMTATVASVGALVVAAVPLLFLSIGFLERPWPAGPVWLLPATVLLVFAIILGSVELPTRHLLRSSPTQTGR</sequence>
<evidence type="ECO:0000256" key="4">
    <source>
        <dbReference type="ARBA" id="ARBA00022989"/>
    </source>
</evidence>
<evidence type="ECO:0000256" key="3">
    <source>
        <dbReference type="ARBA" id="ARBA00022692"/>
    </source>
</evidence>
<evidence type="ECO:0000313" key="8">
    <source>
        <dbReference type="EMBL" id="UUP12863.1"/>
    </source>
</evidence>
<feature type="transmembrane region" description="Helical" evidence="6">
    <location>
        <begin position="807"/>
        <end position="825"/>
    </location>
</feature>
<feature type="transmembrane region" description="Helical" evidence="6">
    <location>
        <begin position="314"/>
        <end position="337"/>
    </location>
</feature>
<gene>
    <name evidence="8" type="ORF">NQV15_13500</name>
</gene>
<dbReference type="Proteomes" id="UP001316184">
    <property type="component" value="Chromosome"/>
</dbReference>
<evidence type="ECO:0000256" key="2">
    <source>
        <dbReference type="ARBA" id="ARBA00022475"/>
    </source>
</evidence>
<keyword evidence="2" id="KW-1003">Cell membrane</keyword>
<dbReference type="Pfam" id="PF02687">
    <property type="entry name" value="FtsX"/>
    <property type="match status" value="2"/>
</dbReference>
<comment type="subcellular location">
    <subcellularLocation>
        <location evidence="1">Cell membrane</location>
        <topology evidence="1">Multi-pass membrane protein</topology>
    </subcellularLocation>
</comment>
<feature type="transmembrane region" description="Helical" evidence="6">
    <location>
        <begin position="771"/>
        <end position="795"/>
    </location>
</feature>
<reference evidence="8 9" key="1">
    <citation type="submission" date="2022-08" db="EMBL/GenBank/DDBJ databases">
        <title>novel species in genus Aeromicrobium.</title>
        <authorList>
            <person name="Ye L."/>
        </authorList>
    </citation>
    <scope>NUCLEOTIDE SEQUENCE [LARGE SCALE GENOMIC DNA]</scope>
    <source>
        <strain evidence="9">zg-Y1379</strain>
    </source>
</reference>
<evidence type="ECO:0000313" key="9">
    <source>
        <dbReference type="Proteomes" id="UP001316184"/>
    </source>
</evidence>
<feature type="transmembrane region" description="Helical" evidence="6">
    <location>
        <begin position="436"/>
        <end position="458"/>
    </location>
</feature>
<dbReference type="InterPro" id="IPR038766">
    <property type="entry name" value="Membrane_comp_ABC_pdt"/>
</dbReference>
<evidence type="ECO:0000256" key="6">
    <source>
        <dbReference type="SAM" id="Phobius"/>
    </source>
</evidence>
<evidence type="ECO:0000256" key="1">
    <source>
        <dbReference type="ARBA" id="ARBA00004651"/>
    </source>
</evidence>
<dbReference type="InterPro" id="IPR003838">
    <property type="entry name" value="ABC3_permease_C"/>
</dbReference>
<feature type="transmembrane region" description="Helical" evidence="6">
    <location>
        <begin position="717"/>
        <end position="737"/>
    </location>
</feature>
<feature type="domain" description="ABC3 transporter permease C-terminal" evidence="7">
    <location>
        <begin position="270"/>
        <end position="389"/>
    </location>
</feature>
<dbReference type="RefSeq" id="WP_232401698.1">
    <property type="nucleotide sequence ID" value="NZ_CP102173.1"/>
</dbReference>
<proteinExistence type="predicted"/>
<keyword evidence="9" id="KW-1185">Reference proteome</keyword>
<name>A0ABY5M3W2_9ACTN</name>
<evidence type="ECO:0000256" key="5">
    <source>
        <dbReference type="ARBA" id="ARBA00023136"/>
    </source>
</evidence>
<keyword evidence="3 6" id="KW-0812">Transmembrane</keyword>
<feature type="transmembrane region" description="Helical" evidence="6">
    <location>
        <begin position="263"/>
        <end position="293"/>
    </location>
</feature>